<name>A8FVE1_SHESH</name>
<dbReference type="EMBL" id="CP000821">
    <property type="protein sequence ID" value="ABV36814.1"/>
    <property type="molecule type" value="Genomic_DNA"/>
</dbReference>
<sequence>MNYVAPCITLTGFHCPLCGTFAHMNWNRLFNRGVATSYMQACCSRCDNSSIWRVIKEGYVEGRSAAIKGEMLFPDFGVAPLPATDMPADVIVDYQEAAKIFSKSPRGAAALLRLGLQKLCKHLGEKGDNINEDIRALASNNTLPPLVVKVADTVRITGNNAVHPGEMSDDDFDHIASKMFELLNFIVKKGITEPNELMALYSMTPEGPRKNAEKRDAKA</sequence>
<dbReference type="eggNOG" id="ENOG502ZG4Y">
    <property type="taxonomic scope" value="Bacteria"/>
</dbReference>
<dbReference type="STRING" id="425104.Ssed_2205"/>
<dbReference type="KEGG" id="sse:Ssed_2205"/>
<evidence type="ECO:0000259" key="1">
    <source>
        <dbReference type="Pfam" id="PF13643"/>
    </source>
</evidence>
<feature type="domain" description="DUF4145" evidence="1">
    <location>
        <begin position="95"/>
        <end position="175"/>
    </location>
</feature>
<dbReference type="Proteomes" id="UP000002015">
    <property type="component" value="Chromosome"/>
</dbReference>
<proteinExistence type="predicted"/>
<dbReference type="AlphaFoldDB" id="A8FVE1"/>
<dbReference type="Pfam" id="PF13643">
    <property type="entry name" value="DUF4145"/>
    <property type="match status" value="1"/>
</dbReference>
<accession>A8FVE1</accession>
<protein>
    <recommendedName>
        <fullName evidence="1">DUF4145 domain-containing protein</fullName>
    </recommendedName>
</protein>
<keyword evidence="3" id="KW-1185">Reference proteome</keyword>
<reference evidence="2 3" key="1">
    <citation type="submission" date="2007-08" db="EMBL/GenBank/DDBJ databases">
        <title>Complete sequence of Shewanella sediminis HAW-EB3.</title>
        <authorList>
            <consortium name="US DOE Joint Genome Institute"/>
            <person name="Copeland A."/>
            <person name="Lucas S."/>
            <person name="Lapidus A."/>
            <person name="Barry K."/>
            <person name="Glavina del Rio T."/>
            <person name="Dalin E."/>
            <person name="Tice H."/>
            <person name="Pitluck S."/>
            <person name="Chertkov O."/>
            <person name="Brettin T."/>
            <person name="Bruce D."/>
            <person name="Detter J.C."/>
            <person name="Han C."/>
            <person name="Schmutz J."/>
            <person name="Larimer F."/>
            <person name="Land M."/>
            <person name="Hauser L."/>
            <person name="Kyrpides N."/>
            <person name="Kim E."/>
            <person name="Zhao J.-S."/>
            <person name="Richardson P."/>
        </authorList>
    </citation>
    <scope>NUCLEOTIDE SEQUENCE [LARGE SCALE GENOMIC DNA]</scope>
    <source>
        <strain evidence="2 3">HAW-EB3</strain>
    </source>
</reference>
<evidence type="ECO:0000313" key="2">
    <source>
        <dbReference type="EMBL" id="ABV36814.1"/>
    </source>
</evidence>
<dbReference type="InterPro" id="IPR025285">
    <property type="entry name" value="DUF4145"/>
</dbReference>
<dbReference type="HOGENOM" id="CLU_090926_0_0_6"/>
<organism evidence="2 3">
    <name type="scientific">Shewanella sediminis (strain HAW-EB3)</name>
    <dbReference type="NCBI Taxonomy" id="425104"/>
    <lineage>
        <taxon>Bacteria</taxon>
        <taxon>Pseudomonadati</taxon>
        <taxon>Pseudomonadota</taxon>
        <taxon>Gammaproteobacteria</taxon>
        <taxon>Alteromonadales</taxon>
        <taxon>Shewanellaceae</taxon>
        <taxon>Shewanella</taxon>
    </lineage>
</organism>
<evidence type="ECO:0000313" key="3">
    <source>
        <dbReference type="Proteomes" id="UP000002015"/>
    </source>
</evidence>
<gene>
    <name evidence="2" type="ordered locus">Ssed_2205</name>
</gene>